<comment type="caution">
    <text evidence="1">The sequence shown here is derived from an EMBL/GenBank/DDBJ whole genome shotgun (WGS) entry which is preliminary data.</text>
</comment>
<sequence>MAASTRLKGRESAFSAAARRFPQSEFLILRLMDRSEAFCDMCEELAEAEDALSKVYTVAVELRETMGAEWQELISRLTEEVGTALQDKEGLVKPRPNG</sequence>
<organism evidence="1 2">
    <name type="scientific">Mesorhizobium mediterraneum</name>
    <dbReference type="NCBI Taxonomy" id="43617"/>
    <lineage>
        <taxon>Bacteria</taxon>
        <taxon>Pseudomonadati</taxon>
        <taxon>Pseudomonadota</taxon>
        <taxon>Alphaproteobacteria</taxon>
        <taxon>Hyphomicrobiales</taxon>
        <taxon>Phyllobacteriaceae</taxon>
        <taxon>Mesorhizobium</taxon>
    </lineage>
</organism>
<protein>
    <submittedName>
        <fullName evidence="1">Uncharacterized protein</fullName>
    </submittedName>
</protein>
<keyword evidence="2" id="KW-1185">Reference proteome</keyword>
<evidence type="ECO:0000313" key="1">
    <source>
        <dbReference type="EMBL" id="PAP99109.1"/>
    </source>
</evidence>
<gene>
    <name evidence="1" type="ORF">CIT25_27925</name>
</gene>
<dbReference type="AlphaFoldDB" id="A0AB36R3C5"/>
<proteinExistence type="predicted"/>
<dbReference type="Proteomes" id="UP000216215">
    <property type="component" value="Unassembled WGS sequence"/>
</dbReference>
<reference evidence="2" key="1">
    <citation type="submission" date="2017-08" db="EMBL/GenBank/DDBJ databases">
        <title>Mesorhizobium wenxinae sp. nov., a novel rhizobial species isolated from root nodules of chickpea (Cicer arietinum L.).</title>
        <authorList>
            <person name="Zhang J."/>
        </authorList>
    </citation>
    <scope>NUCLEOTIDE SEQUENCE [LARGE SCALE GENOMIC DNA]</scope>
    <source>
        <strain evidence="2">USDA 3392</strain>
    </source>
</reference>
<dbReference type="EMBL" id="NPKI01000037">
    <property type="protein sequence ID" value="PAP99109.1"/>
    <property type="molecule type" value="Genomic_DNA"/>
</dbReference>
<name>A0AB36R3C5_9HYPH</name>
<dbReference type="RefSeq" id="WP_095488459.1">
    <property type="nucleotide sequence ID" value="NZ_CP088151.1"/>
</dbReference>
<accession>A0AB36R3C5</accession>
<evidence type="ECO:0000313" key="2">
    <source>
        <dbReference type="Proteomes" id="UP000216215"/>
    </source>
</evidence>